<protein>
    <recommendedName>
        <fullName evidence="3">Prevent-host-death family protein</fullName>
    </recommendedName>
</protein>
<gene>
    <name evidence="1" type="ORF">ABZ921_05135</name>
</gene>
<sequence>MKGRSEVVVVTDEEFEELMARLQAEAHRGTFPAPPPPEADGEARVVAHAEYGAGAH</sequence>
<dbReference type="RefSeq" id="WP_359344981.1">
    <property type="nucleotide sequence ID" value="NZ_JBEYXV010000002.1"/>
</dbReference>
<evidence type="ECO:0000313" key="2">
    <source>
        <dbReference type="Proteomes" id="UP001551176"/>
    </source>
</evidence>
<dbReference type="Proteomes" id="UP001551176">
    <property type="component" value="Unassembled WGS sequence"/>
</dbReference>
<evidence type="ECO:0008006" key="3">
    <source>
        <dbReference type="Google" id="ProtNLM"/>
    </source>
</evidence>
<comment type="caution">
    <text evidence="1">The sequence shown here is derived from an EMBL/GenBank/DDBJ whole genome shotgun (WGS) entry which is preliminary data.</text>
</comment>
<evidence type="ECO:0000313" key="1">
    <source>
        <dbReference type="EMBL" id="MEU6819993.1"/>
    </source>
</evidence>
<reference evidence="1 2" key="1">
    <citation type="submission" date="2024-06" db="EMBL/GenBank/DDBJ databases">
        <title>The Natural Products Discovery Center: Release of the First 8490 Sequenced Strains for Exploring Actinobacteria Biosynthetic Diversity.</title>
        <authorList>
            <person name="Kalkreuter E."/>
            <person name="Kautsar S.A."/>
            <person name="Yang D."/>
            <person name="Bader C.D."/>
            <person name="Teijaro C.N."/>
            <person name="Fluegel L."/>
            <person name="Davis C.M."/>
            <person name="Simpson J.R."/>
            <person name="Lauterbach L."/>
            <person name="Steele A.D."/>
            <person name="Gui C."/>
            <person name="Meng S."/>
            <person name="Li G."/>
            <person name="Viehrig K."/>
            <person name="Ye F."/>
            <person name="Su P."/>
            <person name="Kiefer A.F."/>
            <person name="Nichols A."/>
            <person name="Cepeda A.J."/>
            <person name="Yan W."/>
            <person name="Fan B."/>
            <person name="Jiang Y."/>
            <person name="Adhikari A."/>
            <person name="Zheng C.-J."/>
            <person name="Schuster L."/>
            <person name="Cowan T.M."/>
            <person name="Smanski M.J."/>
            <person name="Chevrette M.G."/>
            <person name="De Carvalho L.P.S."/>
            <person name="Shen B."/>
        </authorList>
    </citation>
    <scope>NUCLEOTIDE SEQUENCE [LARGE SCALE GENOMIC DNA]</scope>
    <source>
        <strain evidence="1 2">NPDC046838</strain>
    </source>
</reference>
<dbReference type="EMBL" id="JBEYXV010000002">
    <property type="protein sequence ID" value="MEU6819993.1"/>
    <property type="molecule type" value="Genomic_DNA"/>
</dbReference>
<keyword evidence="2" id="KW-1185">Reference proteome</keyword>
<organism evidence="1 2">
    <name type="scientific">Streptomyces atriruber</name>
    <dbReference type="NCBI Taxonomy" id="545121"/>
    <lineage>
        <taxon>Bacteria</taxon>
        <taxon>Bacillati</taxon>
        <taxon>Actinomycetota</taxon>
        <taxon>Actinomycetes</taxon>
        <taxon>Kitasatosporales</taxon>
        <taxon>Streptomycetaceae</taxon>
        <taxon>Streptomyces</taxon>
    </lineage>
</organism>
<accession>A0ABV3BG70</accession>
<proteinExistence type="predicted"/>
<name>A0ABV3BG70_9ACTN</name>